<accession>A0A3R8CR56</accession>
<evidence type="ECO:0000256" key="1">
    <source>
        <dbReference type="SAM" id="MobiDB-lite"/>
    </source>
</evidence>
<sequence length="117" mass="12359">MDQEKRMRDAAKSVKFSSMFDADFVGKLHRDALGWSDLRGHQVPLPGMDHIMAPRPRQQQLAPQRAQPPSSPSGYGSYHGSQAKATAACAAARTATFTDASSIATVPADATASSAAS</sequence>
<protein>
    <submittedName>
        <fullName evidence="2">Uncharacterized protein</fullName>
    </submittedName>
</protein>
<dbReference type="EMBL" id="QKXF01000325">
    <property type="protein sequence ID" value="RQM12514.1"/>
    <property type="molecule type" value="Genomic_DNA"/>
</dbReference>
<comment type="caution">
    <text evidence="2">The sequence shown here is derived from an EMBL/GenBank/DDBJ whole genome shotgun (WGS) entry which is preliminary data.</text>
</comment>
<dbReference type="VEuPathDB" id="FungiDB:DD237_007796"/>
<proteinExistence type="predicted"/>
<evidence type="ECO:0000313" key="2">
    <source>
        <dbReference type="EMBL" id="RQM12514.1"/>
    </source>
</evidence>
<dbReference type="AlphaFoldDB" id="A0A3R8CR56"/>
<evidence type="ECO:0000313" key="3">
    <source>
        <dbReference type="Proteomes" id="UP000286097"/>
    </source>
</evidence>
<reference evidence="2 3" key="1">
    <citation type="submission" date="2018-06" db="EMBL/GenBank/DDBJ databases">
        <title>Comparative genomics of downy mildews reveals potential adaptations to biotrophy.</title>
        <authorList>
            <person name="Fletcher K."/>
            <person name="Klosterman S.J."/>
            <person name="Derevnina L."/>
            <person name="Martin F."/>
            <person name="Koike S."/>
            <person name="Reyes Chin-Wo S."/>
            <person name="Mou B."/>
            <person name="Michelmore R."/>
        </authorList>
    </citation>
    <scope>NUCLEOTIDE SEQUENCE [LARGE SCALE GENOMIC DNA]</scope>
    <source>
        <strain evidence="2 3">R13</strain>
    </source>
</reference>
<organism evidence="2 3">
    <name type="scientific">Peronospora effusa</name>
    <dbReference type="NCBI Taxonomy" id="542832"/>
    <lineage>
        <taxon>Eukaryota</taxon>
        <taxon>Sar</taxon>
        <taxon>Stramenopiles</taxon>
        <taxon>Oomycota</taxon>
        <taxon>Peronosporomycetes</taxon>
        <taxon>Peronosporales</taxon>
        <taxon>Peronosporaceae</taxon>
        <taxon>Peronospora</taxon>
    </lineage>
</organism>
<name>A0A3R8CR56_9STRA</name>
<feature type="compositionally biased region" description="Low complexity" evidence="1">
    <location>
        <begin position="53"/>
        <end position="80"/>
    </location>
</feature>
<feature type="region of interest" description="Disordered" evidence="1">
    <location>
        <begin position="46"/>
        <end position="80"/>
    </location>
</feature>
<dbReference type="Proteomes" id="UP000286097">
    <property type="component" value="Unassembled WGS sequence"/>
</dbReference>
<gene>
    <name evidence="2" type="ORF">DD237_007796</name>
</gene>